<gene>
    <name evidence="5" type="ORF">THASP1DRAFT_24743</name>
</gene>
<feature type="compositionally biased region" description="Acidic residues" evidence="2">
    <location>
        <begin position="222"/>
        <end position="234"/>
    </location>
</feature>
<dbReference type="GO" id="GO:0003712">
    <property type="term" value="F:transcription coregulator activity"/>
    <property type="evidence" value="ECO:0007669"/>
    <property type="project" value="TreeGrafter"/>
</dbReference>
<dbReference type="PROSITE" id="PS51676">
    <property type="entry name" value="FF"/>
    <property type="match status" value="2"/>
</dbReference>
<feature type="region of interest" description="Disordered" evidence="2">
    <location>
        <begin position="506"/>
        <end position="526"/>
    </location>
</feature>
<dbReference type="OrthoDB" id="410044at2759"/>
<dbReference type="PROSITE" id="PS50020">
    <property type="entry name" value="WW_DOMAIN_2"/>
    <property type="match status" value="2"/>
</dbReference>
<dbReference type="SUPFAM" id="SSF51045">
    <property type="entry name" value="WW domain"/>
    <property type="match status" value="2"/>
</dbReference>
<evidence type="ECO:0000256" key="1">
    <source>
        <dbReference type="ARBA" id="ARBA00022737"/>
    </source>
</evidence>
<dbReference type="EMBL" id="KZ992777">
    <property type="protein sequence ID" value="RKP07030.1"/>
    <property type="molecule type" value="Genomic_DNA"/>
</dbReference>
<dbReference type="Gene3D" id="1.10.10.440">
    <property type="entry name" value="FF domain"/>
    <property type="match status" value="5"/>
</dbReference>
<dbReference type="Pfam" id="PF00397">
    <property type="entry name" value="WW"/>
    <property type="match status" value="1"/>
</dbReference>
<feature type="compositionally biased region" description="Basic and acidic residues" evidence="2">
    <location>
        <begin position="194"/>
        <end position="221"/>
    </location>
</feature>
<dbReference type="Proteomes" id="UP000271241">
    <property type="component" value="Unassembled WGS sequence"/>
</dbReference>
<feature type="domain" description="FF" evidence="4">
    <location>
        <begin position="420"/>
        <end position="475"/>
    </location>
</feature>
<feature type="compositionally biased region" description="Basic and acidic residues" evidence="2">
    <location>
        <begin position="246"/>
        <end position="259"/>
    </location>
</feature>
<dbReference type="CDD" id="cd00201">
    <property type="entry name" value="WW"/>
    <property type="match status" value="2"/>
</dbReference>
<feature type="region of interest" description="Disordered" evidence="2">
    <location>
        <begin position="481"/>
        <end position="500"/>
    </location>
</feature>
<evidence type="ECO:0000256" key="2">
    <source>
        <dbReference type="SAM" id="MobiDB-lite"/>
    </source>
</evidence>
<feature type="domain" description="WW" evidence="3">
    <location>
        <begin position="158"/>
        <end position="185"/>
    </location>
</feature>
<dbReference type="SMART" id="SM00456">
    <property type="entry name" value="WW"/>
    <property type="match status" value="2"/>
</dbReference>
<feature type="region of interest" description="Disordered" evidence="2">
    <location>
        <begin position="130"/>
        <end position="154"/>
    </location>
</feature>
<sequence length="736" mass="85939">MDTGNSRQAAATDGLSSSDQQVAAAMSGDAVHSGAPAIPRPMAGPPAGYAMPAHMPHPSGWSEHRGPTGQPYYYNAFTRQSTWKRPSELDQPMLMRMAEPPAAYGAPGSVPAMAAPSIVMAGPPLQLAGGVPTEQPALKPKKKDDKAKKMRPIPGTKWKLVSTSEGREFYFDTETKKSVWVIPEEIADALEAMKQQDREETKRKAEQEAEREAEDAKRQKPEEEEGTEMTEDDILFQLQMMQQEARSLEDVEEEARRTADQGQEGNALDADEEANLSPAKREEKFRDLLRDIGVSAFSFWEKELPKMAADPRFLLIDALKTRKEIFDKYCKELVEGKQQKAPATTATKRLIATHDSEQTPEEKYNGLLEKEVTRHTRWEDFRHKFKRDSRFLGVNIKDRERLFNEHLSKLQKSQKGRSSRENARENFLQLLRETRRIDAETSWRTAKRWIDDDDRYDAVRSADDREDLFYEYRRELEKSDRERKARREREEKEREKRRREEASLREREYQVRRERTQRDREARSQRALVDKEDATRVFQTLLIDRIHKHTTTWSEAQPELHRDNRFDRCMEVLGGEELERLYHEHIDTIYRARLQAFHALLEKRVPLSVGEWADARDIVADSQELRQMRMADEELGRLYERYYATRVTRARHELDQLLRESQFIEFHARDGTLDVKSVFDVFQEDQRYLQLEFMAADRDKTVEEYVKAQIELSNRAKKTEDSDEDDDRDDKDDTDM</sequence>
<feature type="region of interest" description="Disordered" evidence="2">
    <location>
        <begin position="713"/>
        <end position="736"/>
    </location>
</feature>
<dbReference type="PANTHER" id="PTHR15377">
    <property type="entry name" value="TRANSCRIPTION ELONGATION REGULATOR 1"/>
    <property type="match status" value="1"/>
</dbReference>
<protein>
    <submittedName>
        <fullName evidence="5">Uncharacterized protein</fullName>
    </submittedName>
</protein>
<dbReference type="STRING" id="78915.A0A4P9XP50"/>
<evidence type="ECO:0000259" key="3">
    <source>
        <dbReference type="PROSITE" id="PS50020"/>
    </source>
</evidence>
<dbReference type="InterPro" id="IPR045148">
    <property type="entry name" value="TCRG1-like"/>
</dbReference>
<dbReference type="InterPro" id="IPR036020">
    <property type="entry name" value="WW_dom_sf"/>
</dbReference>
<feature type="domain" description="WW" evidence="3">
    <location>
        <begin position="55"/>
        <end position="88"/>
    </location>
</feature>
<keyword evidence="1" id="KW-0677">Repeat</keyword>
<feature type="region of interest" description="Disordered" evidence="2">
    <location>
        <begin position="1"/>
        <end position="53"/>
    </location>
</feature>
<dbReference type="InterPro" id="IPR002713">
    <property type="entry name" value="FF_domain"/>
</dbReference>
<keyword evidence="6" id="KW-1185">Reference proteome</keyword>
<proteinExistence type="predicted"/>
<dbReference type="PROSITE" id="PS01159">
    <property type="entry name" value="WW_DOMAIN_1"/>
    <property type="match status" value="1"/>
</dbReference>
<dbReference type="Gene3D" id="2.20.70.10">
    <property type="match status" value="2"/>
</dbReference>
<evidence type="ECO:0000313" key="6">
    <source>
        <dbReference type="Proteomes" id="UP000271241"/>
    </source>
</evidence>
<dbReference type="SUPFAM" id="SSF81698">
    <property type="entry name" value="FF domain"/>
    <property type="match status" value="4"/>
</dbReference>
<dbReference type="Pfam" id="PF01846">
    <property type="entry name" value="FF"/>
    <property type="match status" value="3"/>
</dbReference>
<evidence type="ECO:0000313" key="5">
    <source>
        <dbReference type="EMBL" id="RKP07030.1"/>
    </source>
</evidence>
<dbReference type="InterPro" id="IPR001202">
    <property type="entry name" value="WW_dom"/>
</dbReference>
<organism evidence="5 6">
    <name type="scientific">Thamnocephalis sphaerospora</name>
    <dbReference type="NCBI Taxonomy" id="78915"/>
    <lineage>
        <taxon>Eukaryota</taxon>
        <taxon>Fungi</taxon>
        <taxon>Fungi incertae sedis</taxon>
        <taxon>Zoopagomycota</taxon>
        <taxon>Zoopagomycotina</taxon>
        <taxon>Zoopagomycetes</taxon>
        <taxon>Zoopagales</taxon>
        <taxon>Sigmoideomycetaceae</taxon>
        <taxon>Thamnocephalis</taxon>
    </lineage>
</organism>
<dbReference type="GO" id="GO:0070063">
    <property type="term" value="F:RNA polymerase binding"/>
    <property type="evidence" value="ECO:0007669"/>
    <property type="project" value="InterPro"/>
</dbReference>
<feature type="region of interest" description="Disordered" evidence="2">
    <location>
        <begin position="191"/>
        <end position="281"/>
    </location>
</feature>
<reference evidence="6" key="1">
    <citation type="journal article" date="2018" name="Nat. Microbiol.">
        <title>Leveraging single-cell genomics to expand the fungal tree of life.</title>
        <authorList>
            <person name="Ahrendt S.R."/>
            <person name="Quandt C.A."/>
            <person name="Ciobanu D."/>
            <person name="Clum A."/>
            <person name="Salamov A."/>
            <person name="Andreopoulos B."/>
            <person name="Cheng J.F."/>
            <person name="Woyke T."/>
            <person name="Pelin A."/>
            <person name="Henrissat B."/>
            <person name="Reynolds N.K."/>
            <person name="Benny G.L."/>
            <person name="Smith M.E."/>
            <person name="James T.Y."/>
            <person name="Grigoriev I.V."/>
        </authorList>
    </citation>
    <scope>NUCLEOTIDE SEQUENCE [LARGE SCALE GENOMIC DNA]</scope>
    <source>
        <strain evidence="6">RSA 1356</strain>
    </source>
</reference>
<feature type="domain" description="FF" evidence="4">
    <location>
        <begin position="278"/>
        <end position="332"/>
    </location>
</feature>
<dbReference type="InterPro" id="IPR036517">
    <property type="entry name" value="FF_domain_sf"/>
</dbReference>
<dbReference type="GO" id="GO:0005634">
    <property type="term" value="C:nucleus"/>
    <property type="evidence" value="ECO:0007669"/>
    <property type="project" value="TreeGrafter"/>
</dbReference>
<feature type="compositionally biased region" description="Polar residues" evidence="2">
    <location>
        <begin position="1"/>
        <end position="21"/>
    </location>
</feature>
<evidence type="ECO:0000259" key="4">
    <source>
        <dbReference type="PROSITE" id="PS51676"/>
    </source>
</evidence>
<dbReference type="SMART" id="SM00441">
    <property type="entry name" value="FF"/>
    <property type="match status" value="5"/>
</dbReference>
<accession>A0A4P9XP50</accession>
<name>A0A4P9XP50_9FUNG</name>
<dbReference type="AlphaFoldDB" id="A0A4P9XP50"/>
<feature type="compositionally biased region" description="Acidic residues" evidence="2">
    <location>
        <begin position="721"/>
        <end position="736"/>
    </location>
</feature>
<dbReference type="PANTHER" id="PTHR15377:SF3">
    <property type="entry name" value="WW DOMAIN-CONTAINING PROTEIN"/>
    <property type="match status" value="1"/>
</dbReference>